<dbReference type="EMBL" id="FNKB01000001">
    <property type="protein sequence ID" value="SDQ35495.1"/>
    <property type="molecule type" value="Genomic_DNA"/>
</dbReference>
<evidence type="ECO:0000313" key="2">
    <source>
        <dbReference type="Proteomes" id="UP000182690"/>
    </source>
</evidence>
<dbReference type="Proteomes" id="UP000182690">
    <property type="component" value="Unassembled WGS sequence"/>
</dbReference>
<reference evidence="1 2" key="1">
    <citation type="submission" date="2016-10" db="EMBL/GenBank/DDBJ databases">
        <authorList>
            <person name="de Groot N.N."/>
        </authorList>
    </citation>
    <scope>NUCLEOTIDE SEQUENCE [LARGE SCALE GENOMIC DNA]</scope>
    <source>
        <strain evidence="1 2">DSM 22788</strain>
    </source>
</reference>
<name>A0A1H1A711_9MICO</name>
<protein>
    <submittedName>
        <fullName evidence="1">Uncharacterized protein</fullName>
    </submittedName>
</protein>
<proteinExistence type="predicted"/>
<sequence>MDAMRHVALQVVNGANAATETLCNTESAVYQLWT</sequence>
<gene>
    <name evidence="1" type="ORF">SAMN04488565_2394</name>
</gene>
<dbReference type="AlphaFoldDB" id="A0A1H1A711"/>
<organism evidence="1 2">
    <name type="scientific">Leucobacter chromiiresistens</name>
    <dbReference type="NCBI Taxonomy" id="1079994"/>
    <lineage>
        <taxon>Bacteria</taxon>
        <taxon>Bacillati</taxon>
        <taxon>Actinomycetota</taxon>
        <taxon>Actinomycetes</taxon>
        <taxon>Micrococcales</taxon>
        <taxon>Microbacteriaceae</taxon>
        <taxon>Leucobacter</taxon>
    </lineage>
</organism>
<evidence type="ECO:0000313" key="1">
    <source>
        <dbReference type="EMBL" id="SDQ35495.1"/>
    </source>
</evidence>
<accession>A0A1H1A711</accession>